<protein>
    <recommendedName>
        <fullName evidence="5">Malonyl-[acyl-carrier protein] O-methyltransferase</fullName>
        <shortName evidence="5">Malonyl-ACP O-methyltransferase</shortName>
        <ecNumber evidence="5">2.1.1.197</ecNumber>
    </recommendedName>
    <alternativeName>
        <fullName evidence="5">Biotin synthesis protein BioC</fullName>
    </alternativeName>
</protein>
<comment type="similarity">
    <text evidence="5">Belongs to the methyltransferase superfamily.</text>
</comment>
<evidence type="ECO:0000256" key="4">
    <source>
        <dbReference type="ARBA" id="ARBA00022756"/>
    </source>
</evidence>
<dbReference type="GO" id="GO:0009102">
    <property type="term" value="P:biotin biosynthetic process"/>
    <property type="evidence" value="ECO:0007669"/>
    <property type="project" value="UniProtKB-UniRule"/>
</dbReference>
<comment type="catalytic activity">
    <reaction evidence="5">
        <text>malonyl-[ACP] + S-adenosyl-L-methionine = malonyl-[ACP] methyl ester + S-adenosyl-L-homocysteine</text>
        <dbReference type="Rhea" id="RHEA:17105"/>
        <dbReference type="Rhea" id="RHEA-COMP:9623"/>
        <dbReference type="Rhea" id="RHEA-COMP:9954"/>
        <dbReference type="ChEBI" id="CHEBI:57856"/>
        <dbReference type="ChEBI" id="CHEBI:59789"/>
        <dbReference type="ChEBI" id="CHEBI:78449"/>
        <dbReference type="ChEBI" id="CHEBI:78845"/>
        <dbReference type="EC" id="2.1.1.197"/>
    </reaction>
</comment>
<sequence length="257" mass="28280">MERNGLERRFARAAATYDRAADVQAEVARALAARLGPGPYPRILEIGCGTGLYTQLLHDAFPDARIEAVDLADEMIRAARARLPAGGRVRFHRCDAEAAPPACGDGYDLVTSSGAFQWFRDPAAALRRYARLLRPGGRLAFATFGPGTLSELAEALQAVFGREVPIPARGFPGRPALHGMLEEAFARARVDRRRVTRRYPDVRTLLRRLKETGVTGPGGARVFLTRGRLECLEAAFRRRHGGVVAGYEVFYCDGWTR</sequence>
<keyword evidence="2 5" id="KW-0808">Transferase</keyword>
<comment type="caution">
    <text evidence="7">The sequence shown here is derived from an EMBL/GenBank/DDBJ whole genome shotgun (WGS) entry which is preliminary data.</text>
</comment>
<keyword evidence="4 5" id="KW-0093">Biotin biosynthesis</keyword>
<evidence type="ECO:0000313" key="8">
    <source>
        <dbReference type="Proteomes" id="UP000469346"/>
    </source>
</evidence>
<dbReference type="InterPro" id="IPR011814">
    <property type="entry name" value="BioC"/>
</dbReference>
<dbReference type="UniPathway" id="UPA00078"/>
<evidence type="ECO:0000256" key="5">
    <source>
        <dbReference type="HAMAP-Rule" id="MF_00835"/>
    </source>
</evidence>
<dbReference type="EC" id="2.1.1.197" evidence="5"/>
<dbReference type="Proteomes" id="UP000469346">
    <property type="component" value="Unassembled WGS sequence"/>
</dbReference>
<organism evidence="7 8">
    <name type="scientific">Dissulfurirhabdus thermomarina</name>
    <dbReference type="NCBI Taxonomy" id="1765737"/>
    <lineage>
        <taxon>Bacteria</taxon>
        <taxon>Deltaproteobacteria</taxon>
        <taxon>Dissulfurirhabdaceae</taxon>
        <taxon>Dissulfurirhabdus</taxon>
    </lineage>
</organism>
<comment type="pathway">
    <text evidence="5">Cofactor biosynthesis; biotin biosynthesis.</text>
</comment>
<dbReference type="GO" id="GO:0032259">
    <property type="term" value="P:methylation"/>
    <property type="evidence" value="ECO:0007669"/>
    <property type="project" value="UniProtKB-KW"/>
</dbReference>
<reference evidence="7 8" key="1">
    <citation type="submission" date="2020-02" db="EMBL/GenBank/DDBJ databases">
        <title>Comparative genomics of sulfur disproportionating microorganisms.</title>
        <authorList>
            <person name="Ward L.M."/>
            <person name="Bertran E."/>
            <person name="Johnston D.T."/>
        </authorList>
    </citation>
    <scope>NUCLEOTIDE SEQUENCE [LARGE SCALE GENOMIC DNA]</scope>
    <source>
        <strain evidence="7 8">DSM 100025</strain>
    </source>
</reference>
<proteinExistence type="inferred from homology"/>
<evidence type="ECO:0000256" key="3">
    <source>
        <dbReference type="ARBA" id="ARBA00022691"/>
    </source>
</evidence>
<name>A0A6N9TX81_DISTH</name>
<feature type="domain" description="Methyltransferase" evidence="6">
    <location>
        <begin position="43"/>
        <end position="137"/>
    </location>
</feature>
<evidence type="ECO:0000313" key="7">
    <source>
        <dbReference type="EMBL" id="NDY43086.1"/>
    </source>
</evidence>
<dbReference type="Pfam" id="PF13649">
    <property type="entry name" value="Methyltransf_25"/>
    <property type="match status" value="1"/>
</dbReference>
<dbReference type="HAMAP" id="MF_00835">
    <property type="entry name" value="BioC"/>
    <property type="match status" value="1"/>
</dbReference>
<dbReference type="SUPFAM" id="SSF53335">
    <property type="entry name" value="S-adenosyl-L-methionine-dependent methyltransferases"/>
    <property type="match status" value="1"/>
</dbReference>
<keyword evidence="1 5" id="KW-0489">Methyltransferase</keyword>
<dbReference type="PANTHER" id="PTHR43861">
    <property type="entry name" value="TRANS-ACONITATE 2-METHYLTRANSFERASE-RELATED"/>
    <property type="match status" value="1"/>
</dbReference>
<keyword evidence="8" id="KW-1185">Reference proteome</keyword>
<comment type="function">
    <text evidence="5">Converts the free carboxyl group of a malonyl-thioester to its methyl ester by transfer of a methyl group from S-adenosyl-L-methionine (SAM). It allows to synthesize pimeloyl-ACP via the fatty acid synthetic pathway.</text>
</comment>
<dbReference type="AlphaFoldDB" id="A0A6N9TX81"/>
<dbReference type="PANTHER" id="PTHR43861:SF1">
    <property type="entry name" value="TRANS-ACONITATE 2-METHYLTRANSFERASE"/>
    <property type="match status" value="1"/>
</dbReference>
<keyword evidence="3 5" id="KW-0949">S-adenosyl-L-methionine</keyword>
<dbReference type="EMBL" id="JAAGRR010000119">
    <property type="protein sequence ID" value="NDY43086.1"/>
    <property type="molecule type" value="Genomic_DNA"/>
</dbReference>
<dbReference type="InterPro" id="IPR029063">
    <property type="entry name" value="SAM-dependent_MTases_sf"/>
</dbReference>
<gene>
    <name evidence="5" type="primary">bioC</name>
    <name evidence="7" type="ORF">G3N55_09560</name>
</gene>
<dbReference type="GO" id="GO:0010340">
    <property type="term" value="F:carboxyl-O-methyltransferase activity"/>
    <property type="evidence" value="ECO:0007669"/>
    <property type="project" value="UniProtKB-UniRule"/>
</dbReference>
<dbReference type="Gene3D" id="3.40.50.150">
    <property type="entry name" value="Vaccinia Virus protein VP39"/>
    <property type="match status" value="1"/>
</dbReference>
<dbReference type="InterPro" id="IPR041698">
    <property type="entry name" value="Methyltransf_25"/>
</dbReference>
<dbReference type="RefSeq" id="WP_163299202.1">
    <property type="nucleotide sequence ID" value="NZ_JAAGRR010000119.1"/>
</dbReference>
<dbReference type="GO" id="GO:0102130">
    <property type="term" value="F:malonyl-CoA methyltransferase activity"/>
    <property type="evidence" value="ECO:0007669"/>
    <property type="project" value="UniProtKB-EC"/>
</dbReference>
<dbReference type="CDD" id="cd02440">
    <property type="entry name" value="AdoMet_MTases"/>
    <property type="match status" value="1"/>
</dbReference>
<evidence type="ECO:0000256" key="1">
    <source>
        <dbReference type="ARBA" id="ARBA00022603"/>
    </source>
</evidence>
<evidence type="ECO:0000259" key="6">
    <source>
        <dbReference type="Pfam" id="PF13649"/>
    </source>
</evidence>
<accession>A0A6N9TX81</accession>
<evidence type="ECO:0000256" key="2">
    <source>
        <dbReference type="ARBA" id="ARBA00022679"/>
    </source>
</evidence>